<dbReference type="EMBL" id="JAGDFX010000016">
    <property type="protein sequence ID" value="MBO1520445.1"/>
    <property type="molecule type" value="Genomic_DNA"/>
</dbReference>
<evidence type="ECO:0000313" key="5">
    <source>
        <dbReference type="EMBL" id="MBO1520445.1"/>
    </source>
</evidence>
<dbReference type="Pfam" id="PF00015">
    <property type="entry name" value="MCPsignal"/>
    <property type="match status" value="1"/>
</dbReference>
<organism evidence="5 6">
    <name type="scientific">Oceanisphaera pacifica</name>
    <dbReference type="NCBI Taxonomy" id="2818389"/>
    <lineage>
        <taxon>Bacteria</taxon>
        <taxon>Pseudomonadati</taxon>
        <taxon>Pseudomonadota</taxon>
        <taxon>Gammaproteobacteria</taxon>
        <taxon>Aeromonadales</taxon>
        <taxon>Aeromonadaceae</taxon>
        <taxon>Oceanisphaera</taxon>
    </lineage>
</organism>
<evidence type="ECO:0000256" key="2">
    <source>
        <dbReference type="ARBA" id="ARBA00023224"/>
    </source>
</evidence>
<accession>A0ABS3NIS7</accession>
<dbReference type="Gene3D" id="1.10.287.950">
    <property type="entry name" value="Methyl-accepting chemotaxis protein"/>
    <property type="match status" value="1"/>
</dbReference>
<comment type="subcellular location">
    <subcellularLocation>
        <location evidence="1">Membrane</location>
    </subcellularLocation>
</comment>
<evidence type="ECO:0000313" key="6">
    <source>
        <dbReference type="Proteomes" id="UP000664882"/>
    </source>
</evidence>
<dbReference type="Gene3D" id="1.20.120.30">
    <property type="entry name" value="Aspartate receptor, ligand-binding domain"/>
    <property type="match status" value="1"/>
</dbReference>
<dbReference type="PROSITE" id="PS50111">
    <property type="entry name" value="CHEMOTAXIS_TRANSDUC_2"/>
    <property type="match status" value="1"/>
</dbReference>
<reference evidence="5 6" key="1">
    <citation type="submission" date="2021-03" db="EMBL/GenBank/DDBJ databases">
        <title>Oceanisphaera sp. nov., isolated from the intestine.</title>
        <authorList>
            <person name="Zhao L.-H."/>
            <person name="Shi L.-F."/>
        </authorList>
    </citation>
    <scope>NUCLEOTIDE SEQUENCE [LARGE SCALE GENOMIC DNA]</scope>
    <source>
        <strain evidence="5 6">DM8</strain>
    </source>
</reference>
<evidence type="ECO:0000256" key="1">
    <source>
        <dbReference type="ARBA" id="ARBA00004370"/>
    </source>
</evidence>
<keyword evidence="2 3" id="KW-0807">Transducer</keyword>
<proteinExistence type="predicted"/>
<comment type="caution">
    <text evidence="5">The sequence shown here is derived from an EMBL/GenBank/DDBJ whole genome shotgun (WGS) entry which is preliminary data.</text>
</comment>
<evidence type="ECO:0000256" key="3">
    <source>
        <dbReference type="PROSITE-ProRule" id="PRU00284"/>
    </source>
</evidence>
<name>A0ABS3NIS7_9GAMM</name>
<dbReference type="Proteomes" id="UP000664882">
    <property type="component" value="Unassembled WGS sequence"/>
</dbReference>
<dbReference type="PANTHER" id="PTHR32089:SF112">
    <property type="entry name" value="LYSOZYME-LIKE PROTEIN-RELATED"/>
    <property type="match status" value="1"/>
</dbReference>
<dbReference type="RefSeq" id="WP_208006326.1">
    <property type="nucleotide sequence ID" value="NZ_JAGDFX010000016.1"/>
</dbReference>
<sequence length="452" mass="49294">MFLTKNNTKITIEKLLHGGVKNSPPAWLLPLSLYLKESIEKEIGIVNGLVKFSSHTSELGLNALEFDRRINNLVGNIQTLSAAIEEMSASASEVGNLGQDVLQQASNVLEYTRESSSALDEMEARFAEVDLSLTQAHQQMNELAEQTKSIQSLTSTVDAISEQTNLLALNAAIEAARAGEAGRGFAVVADEVRLLAARSAEAAKEIYGIVNEITVGSEGVQERLSQSVDAVKESGESRERVSTVIQQSRDSANLNFDQATAIASAAEEQSQVAHDMALQVSSNSDDSNALADIFKSLMSALEPLRTDADDIFANVRIISPCLALASAKRDHVIWVDKIIRYAIFNEDSIKEVEVRDHNQCRLGVFLASEDATGILKLSNADRLVNQVHPQVHAAGRELFKLAQDFNNKRIDPERYNQQSRELVHTLKSCSSEVLSLLDTMIVEIASSSDIAC</sequence>
<dbReference type="SUPFAM" id="SSF58104">
    <property type="entry name" value="Methyl-accepting chemotaxis protein (MCP) signaling domain"/>
    <property type="match status" value="1"/>
</dbReference>
<keyword evidence="6" id="KW-1185">Reference proteome</keyword>
<dbReference type="PANTHER" id="PTHR32089">
    <property type="entry name" value="METHYL-ACCEPTING CHEMOTAXIS PROTEIN MCPB"/>
    <property type="match status" value="1"/>
</dbReference>
<feature type="domain" description="Methyl-accepting transducer" evidence="4">
    <location>
        <begin position="48"/>
        <end position="284"/>
    </location>
</feature>
<gene>
    <name evidence="5" type="ORF">J3U76_12530</name>
</gene>
<protein>
    <recommendedName>
        <fullName evidence="4">Methyl-accepting transducer domain-containing protein</fullName>
    </recommendedName>
</protein>
<dbReference type="SMART" id="SM00283">
    <property type="entry name" value="MA"/>
    <property type="match status" value="1"/>
</dbReference>
<evidence type="ECO:0000259" key="4">
    <source>
        <dbReference type="PROSITE" id="PS50111"/>
    </source>
</evidence>
<dbReference type="InterPro" id="IPR004089">
    <property type="entry name" value="MCPsignal_dom"/>
</dbReference>